<dbReference type="PANTHER" id="PTHR13370:SF3">
    <property type="entry name" value="TRNA (GUANINE(10)-N2)-METHYLTRANSFERASE HOMOLOG"/>
    <property type="match status" value="1"/>
</dbReference>
<reference evidence="5" key="1">
    <citation type="journal article" date="2015" name="PeerJ">
        <title>First genomic representation of candidate bacterial phylum KSB3 points to enhanced environmental sensing as a trigger of wastewater bulking.</title>
        <authorList>
            <person name="Sekiguchi Y."/>
            <person name="Ohashi A."/>
            <person name="Parks D.H."/>
            <person name="Yamauchi T."/>
            <person name="Tyson G.W."/>
            <person name="Hugenholtz P."/>
        </authorList>
    </citation>
    <scope>NUCLEOTIDE SEQUENCE [LARGE SCALE GENOMIC DNA]</scope>
</reference>
<organism evidence="5">
    <name type="scientific">Vecturithrix granuli</name>
    <dbReference type="NCBI Taxonomy" id="1499967"/>
    <lineage>
        <taxon>Bacteria</taxon>
        <taxon>Candidatus Moduliflexota</taxon>
        <taxon>Candidatus Vecturitrichia</taxon>
        <taxon>Candidatus Vecturitrichales</taxon>
        <taxon>Candidatus Vecturitrichaceae</taxon>
        <taxon>Candidatus Vecturithrix</taxon>
    </lineage>
</organism>
<dbReference type="AlphaFoldDB" id="A0A081C175"/>
<dbReference type="PRINTS" id="PR00508">
    <property type="entry name" value="S21N4MTFRASE"/>
</dbReference>
<dbReference type="Proteomes" id="UP000030661">
    <property type="component" value="Unassembled WGS sequence"/>
</dbReference>
<dbReference type="InterPro" id="IPR001091">
    <property type="entry name" value="RM_Methyltransferase"/>
</dbReference>
<dbReference type="STRING" id="1499967.U27_05304"/>
<proteinExistence type="inferred from homology"/>
<dbReference type="PANTHER" id="PTHR13370">
    <property type="entry name" value="RNA METHYLASE-RELATED"/>
    <property type="match status" value="1"/>
</dbReference>
<dbReference type="Gene3D" id="3.40.50.150">
    <property type="entry name" value="Vaccinia Virus protein VP39"/>
    <property type="match status" value="1"/>
</dbReference>
<keyword evidence="2" id="KW-0808">Transferase</keyword>
<keyword evidence="1 5" id="KW-0489">Methyltransferase</keyword>
<gene>
    <name evidence="5" type="ORF">U27_05304</name>
</gene>
<dbReference type="eggNOG" id="COG2189">
    <property type="taxonomic scope" value="Bacteria"/>
</dbReference>
<evidence type="ECO:0000256" key="2">
    <source>
        <dbReference type="ARBA" id="ARBA00022679"/>
    </source>
</evidence>
<accession>A0A081C175</accession>
<dbReference type="GO" id="GO:0008170">
    <property type="term" value="F:N-methyltransferase activity"/>
    <property type="evidence" value="ECO:0007669"/>
    <property type="project" value="InterPro"/>
</dbReference>
<dbReference type="GO" id="GO:0032259">
    <property type="term" value="P:methylation"/>
    <property type="evidence" value="ECO:0007669"/>
    <property type="project" value="UniProtKB-KW"/>
</dbReference>
<evidence type="ECO:0000256" key="3">
    <source>
        <dbReference type="RuleBase" id="RU362026"/>
    </source>
</evidence>
<keyword evidence="6" id="KW-1185">Reference proteome</keyword>
<evidence type="ECO:0000256" key="1">
    <source>
        <dbReference type="ARBA" id="ARBA00022603"/>
    </source>
</evidence>
<dbReference type="EC" id="2.1.1.-" evidence="3"/>
<dbReference type="EMBL" id="DF820467">
    <property type="protein sequence ID" value="GAK58330.1"/>
    <property type="molecule type" value="Genomic_DNA"/>
</dbReference>
<sequence>MTEEYINTITQGDCLKLFKQISSESVDITFADPPFNLQKKYSHYKDKRHVQEYLAWCQEWIREMVRVTKPTGSIFLHNIPKWLTYYAAFLNEIATFRHWIAWDAPTAPMGKSLQPSHYGILYYVKNIKANKYYEIRYSHKRCRKCGYLLKDYGGKKAGLHPFGPLVSDVWTDIHRIKHNKYRDNHPCQLPIHLLERIILMSTDEGDLVLDPFIGTGTTAIAAKRLGRNYIGFDLDENYVQITKDHLAQEESNSKIGPVWVSMYLHEVVTIRDHDWEELSRFYDIPAPREHIDKEKITFKKEQQAKFTFFVGK</sequence>
<protein>
    <recommendedName>
        <fullName evidence="3">Methyltransferase</fullName>
        <ecNumber evidence="3">2.1.1.-</ecNumber>
    </recommendedName>
</protein>
<evidence type="ECO:0000313" key="6">
    <source>
        <dbReference type="Proteomes" id="UP000030661"/>
    </source>
</evidence>
<dbReference type="GO" id="GO:0005737">
    <property type="term" value="C:cytoplasm"/>
    <property type="evidence" value="ECO:0007669"/>
    <property type="project" value="TreeGrafter"/>
</dbReference>
<dbReference type="SUPFAM" id="SSF53335">
    <property type="entry name" value="S-adenosyl-L-methionine-dependent methyltransferases"/>
    <property type="match status" value="1"/>
</dbReference>
<comment type="similarity">
    <text evidence="3">Belongs to the N(4)/N(6)-methyltransferase family.</text>
</comment>
<evidence type="ECO:0000259" key="4">
    <source>
        <dbReference type="Pfam" id="PF01555"/>
    </source>
</evidence>
<name>A0A081C175_VECG1</name>
<dbReference type="InterPro" id="IPR029063">
    <property type="entry name" value="SAM-dependent_MTases_sf"/>
</dbReference>
<dbReference type="InterPro" id="IPR002941">
    <property type="entry name" value="DNA_methylase_N4/N6"/>
</dbReference>
<dbReference type="GO" id="GO:0003677">
    <property type="term" value="F:DNA binding"/>
    <property type="evidence" value="ECO:0007669"/>
    <property type="project" value="InterPro"/>
</dbReference>
<dbReference type="Pfam" id="PF01555">
    <property type="entry name" value="N6_N4_Mtase"/>
    <property type="match status" value="1"/>
</dbReference>
<feature type="domain" description="DNA methylase N-4/N-6" evidence="4">
    <location>
        <begin position="26"/>
        <end position="243"/>
    </location>
</feature>
<dbReference type="GO" id="GO:0009007">
    <property type="term" value="F:site-specific DNA-methyltransferase (adenine-specific) activity"/>
    <property type="evidence" value="ECO:0007669"/>
    <property type="project" value="TreeGrafter"/>
</dbReference>
<dbReference type="HOGENOM" id="CLU_024927_5_0_0"/>
<evidence type="ECO:0000313" key="5">
    <source>
        <dbReference type="EMBL" id="GAK58330.1"/>
    </source>
</evidence>